<protein>
    <submittedName>
        <fullName evidence="3">Tripartite tricarboxylate transporter TctB family protein</fullName>
    </submittedName>
</protein>
<proteinExistence type="predicted"/>
<name>A0ABT2LU02_9HYPH</name>
<dbReference type="EMBL" id="JAOCZP010000005">
    <property type="protein sequence ID" value="MCT7376669.1"/>
    <property type="molecule type" value="Genomic_DNA"/>
</dbReference>
<evidence type="ECO:0000313" key="3">
    <source>
        <dbReference type="EMBL" id="MCT7376669.1"/>
    </source>
</evidence>
<feature type="transmembrane region" description="Helical" evidence="1">
    <location>
        <begin position="95"/>
        <end position="128"/>
    </location>
</feature>
<dbReference type="RefSeq" id="WP_260904793.1">
    <property type="nucleotide sequence ID" value="NZ_JAOCZP010000005.1"/>
</dbReference>
<feature type="transmembrane region" description="Helical" evidence="1">
    <location>
        <begin position="134"/>
        <end position="155"/>
    </location>
</feature>
<sequence>MDDHLSRETSPGAPKRALGADLLIPAVAGLFALYFFWDTWNLKWEARINGILIGVPLLGLIVLKIASMAIAITEGRASMRLGSIAAWTPDQRRRLVLLAVFAGFAMLIGWLGVTLSLFLALLASLWILDVRSPALLVLLPAGTAALVYVLFIAVLDKRMPYGPVENLLAPLLVGGGI</sequence>
<keyword evidence="1" id="KW-1133">Transmembrane helix</keyword>
<feature type="transmembrane region" description="Helical" evidence="1">
    <location>
        <begin position="20"/>
        <end position="37"/>
    </location>
</feature>
<reference evidence="3 4" key="1">
    <citation type="submission" date="2022-09" db="EMBL/GenBank/DDBJ databases">
        <title>Chelativorans salina sp. nov., a novel slightly halophilic bacterium isolated from a saline lake sediment enrichment.</title>
        <authorList>
            <person name="Gao L."/>
            <person name="Fang B.-Z."/>
            <person name="Li W.-J."/>
        </authorList>
    </citation>
    <scope>NUCLEOTIDE SEQUENCE [LARGE SCALE GENOMIC DNA]</scope>
    <source>
        <strain evidence="3 4">EGI FJ00035</strain>
    </source>
</reference>
<evidence type="ECO:0000259" key="2">
    <source>
        <dbReference type="Pfam" id="PF07331"/>
    </source>
</evidence>
<gene>
    <name evidence="3" type="ORF">N5A92_16685</name>
</gene>
<feature type="domain" description="DUF1468" evidence="2">
    <location>
        <begin position="28"/>
        <end position="160"/>
    </location>
</feature>
<dbReference type="Proteomes" id="UP001320831">
    <property type="component" value="Unassembled WGS sequence"/>
</dbReference>
<organism evidence="3 4">
    <name type="scientific">Chelativorans salis</name>
    <dbReference type="NCBI Taxonomy" id="2978478"/>
    <lineage>
        <taxon>Bacteria</taxon>
        <taxon>Pseudomonadati</taxon>
        <taxon>Pseudomonadota</taxon>
        <taxon>Alphaproteobacteria</taxon>
        <taxon>Hyphomicrobiales</taxon>
        <taxon>Phyllobacteriaceae</taxon>
        <taxon>Chelativorans</taxon>
    </lineage>
</organism>
<dbReference type="InterPro" id="IPR009936">
    <property type="entry name" value="DUF1468"/>
</dbReference>
<feature type="transmembrane region" description="Helical" evidence="1">
    <location>
        <begin position="49"/>
        <end position="74"/>
    </location>
</feature>
<keyword evidence="1" id="KW-0812">Transmembrane</keyword>
<evidence type="ECO:0000256" key="1">
    <source>
        <dbReference type="SAM" id="Phobius"/>
    </source>
</evidence>
<keyword evidence="4" id="KW-1185">Reference proteome</keyword>
<keyword evidence="1" id="KW-0472">Membrane</keyword>
<evidence type="ECO:0000313" key="4">
    <source>
        <dbReference type="Proteomes" id="UP001320831"/>
    </source>
</evidence>
<comment type="caution">
    <text evidence="3">The sequence shown here is derived from an EMBL/GenBank/DDBJ whole genome shotgun (WGS) entry which is preliminary data.</text>
</comment>
<dbReference type="Pfam" id="PF07331">
    <property type="entry name" value="TctB"/>
    <property type="match status" value="1"/>
</dbReference>
<accession>A0ABT2LU02</accession>